<feature type="transmembrane region" description="Helical" evidence="5">
    <location>
        <begin position="64"/>
        <end position="83"/>
    </location>
</feature>
<sequence length="109" mass="12439">MINLKDIANFVSLIGTGCGLFSRVPQVIKTYKSKSANDLSSKTMFINIFANSCFLFYMVVNQEYFIMFNCISVITLEGSLVYMKHKFKHMKKTSSQKSLVDLVNDDDEI</sequence>
<dbReference type="InterPro" id="IPR006603">
    <property type="entry name" value="PQ-loop_rpt"/>
</dbReference>
<reference evidence="6" key="1">
    <citation type="journal article" date="2020" name="Nature">
        <title>Giant virus diversity and host interactions through global metagenomics.</title>
        <authorList>
            <person name="Schulz F."/>
            <person name="Roux S."/>
            <person name="Paez-Espino D."/>
            <person name="Jungbluth S."/>
            <person name="Walsh D.A."/>
            <person name="Denef V.J."/>
            <person name="McMahon K.D."/>
            <person name="Konstantinidis K.T."/>
            <person name="Eloe-Fadrosh E.A."/>
            <person name="Kyrpides N.C."/>
            <person name="Woyke T."/>
        </authorList>
    </citation>
    <scope>NUCLEOTIDE SEQUENCE</scope>
    <source>
        <strain evidence="6">GVMAG-M-3300020187-37</strain>
    </source>
</reference>
<evidence type="ECO:0000256" key="2">
    <source>
        <dbReference type="ARBA" id="ARBA00022692"/>
    </source>
</evidence>
<comment type="subcellular location">
    <subcellularLocation>
        <location evidence="1">Membrane</location>
        <topology evidence="1">Multi-pass membrane protein</topology>
    </subcellularLocation>
</comment>
<dbReference type="Gene3D" id="1.20.1280.290">
    <property type="match status" value="1"/>
</dbReference>
<keyword evidence="3 5" id="KW-1133">Transmembrane helix</keyword>
<accession>A0A6C0C6S4</accession>
<dbReference type="GO" id="GO:0016020">
    <property type="term" value="C:membrane"/>
    <property type="evidence" value="ECO:0007669"/>
    <property type="project" value="UniProtKB-SubCell"/>
</dbReference>
<evidence type="ECO:0000313" key="6">
    <source>
        <dbReference type="EMBL" id="QHS99811.1"/>
    </source>
</evidence>
<dbReference type="AlphaFoldDB" id="A0A6C0C6S4"/>
<keyword evidence="4 5" id="KW-0472">Membrane</keyword>
<feature type="transmembrane region" description="Helical" evidence="5">
    <location>
        <begin position="39"/>
        <end position="58"/>
    </location>
</feature>
<dbReference type="PROSITE" id="PS51257">
    <property type="entry name" value="PROKAR_LIPOPROTEIN"/>
    <property type="match status" value="1"/>
</dbReference>
<evidence type="ECO:0000256" key="4">
    <source>
        <dbReference type="ARBA" id="ARBA00023136"/>
    </source>
</evidence>
<dbReference type="EMBL" id="MN739348">
    <property type="protein sequence ID" value="QHS99811.1"/>
    <property type="molecule type" value="Genomic_DNA"/>
</dbReference>
<keyword evidence="2 5" id="KW-0812">Transmembrane</keyword>
<proteinExistence type="predicted"/>
<evidence type="ECO:0008006" key="7">
    <source>
        <dbReference type="Google" id="ProtNLM"/>
    </source>
</evidence>
<evidence type="ECO:0000256" key="5">
    <source>
        <dbReference type="SAM" id="Phobius"/>
    </source>
</evidence>
<name>A0A6C0C6S4_9ZZZZ</name>
<protein>
    <recommendedName>
        <fullName evidence="7">PQ-loop repeat-containing protein</fullName>
    </recommendedName>
</protein>
<evidence type="ECO:0000256" key="1">
    <source>
        <dbReference type="ARBA" id="ARBA00004141"/>
    </source>
</evidence>
<dbReference type="Pfam" id="PF04193">
    <property type="entry name" value="PQ-loop"/>
    <property type="match status" value="1"/>
</dbReference>
<organism evidence="6">
    <name type="scientific">viral metagenome</name>
    <dbReference type="NCBI Taxonomy" id="1070528"/>
    <lineage>
        <taxon>unclassified sequences</taxon>
        <taxon>metagenomes</taxon>
        <taxon>organismal metagenomes</taxon>
    </lineage>
</organism>
<evidence type="ECO:0000256" key="3">
    <source>
        <dbReference type="ARBA" id="ARBA00022989"/>
    </source>
</evidence>